<dbReference type="GO" id="GO:0009264">
    <property type="term" value="P:deoxyribonucleotide catabolic process"/>
    <property type="evidence" value="ECO:0007669"/>
    <property type="project" value="InterPro"/>
</dbReference>
<evidence type="ECO:0000256" key="2">
    <source>
        <dbReference type="PIRSR" id="PIRSR610708-1"/>
    </source>
</evidence>
<dbReference type="InterPro" id="IPR023214">
    <property type="entry name" value="HAD_sf"/>
</dbReference>
<protein>
    <submittedName>
        <fullName evidence="3">Uncharacterized protein</fullName>
    </submittedName>
</protein>
<sequence length="232" mass="26462">MNQRHRVLLAPDPRLLLELFPDSLCTKIAQAGLCFVIDDDGTISDSHSMYISWLARKLHRPLRPEDNKRYNFSDVHPQALGMLKAAVFGSPRMHIDLPVIPGAVAALQEIHEKKIAIVILTARPPQDGMVRATRRHKENRRIPFDIMIFSRRKKEIIKEIRKISRQVVVVDDDPSVITSVFRLTGVMAILFGAPYNEHIKRDGLIRVNRNGGQTAWEEVLSIVRRKIINGRS</sequence>
<dbReference type="AlphaFoldDB" id="A0A0T5ZXN7"/>
<dbReference type="Pfam" id="PF06941">
    <property type="entry name" value="NT5C"/>
    <property type="match status" value="1"/>
</dbReference>
<accession>A0A0T5ZXN7</accession>
<proteinExistence type="inferred from homology"/>
<name>A0A0T5ZXN7_UNCKA</name>
<dbReference type="SUPFAM" id="SSF56784">
    <property type="entry name" value="HAD-like"/>
    <property type="match status" value="1"/>
</dbReference>
<feature type="active site" description="Nucleophile" evidence="2">
    <location>
        <position position="38"/>
    </location>
</feature>
<feature type="active site" description="Proton donor" evidence="2">
    <location>
        <position position="40"/>
    </location>
</feature>
<dbReference type="Proteomes" id="UP000051297">
    <property type="component" value="Unassembled WGS sequence"/>
</dbReference>
<dbReference type="EMBL" id="LDXK01000002">
    <property type="protein sequence ID" value="KRT67531.1"/>
    <property type="molecule type" value="Genomic_DNA"/>
</dbReference>
<gene>
    <name evidence="3" type="ORF">XU08_C0002G0084</name>
</gene>
<dbReference type="Gene3D" id="3.40.50.1000">
    <property type="entry name" value="HAD superfamily/HAD-like"/>
    <property type="match status" value="1"/>
</dbReference>
<dbReference type="GO" id="GO:0008253">
    <property type="term" value="F:5'-nucleotidase activity"/>
    <property type="evidence" value="ECO:0007669"/>
    <property type="project" value="InterPro"/>
</dbReference>
<dbReference type="STRING" id="1576480.XU08_C0002G0084"/>
<evidence type="ECO:0000313" key="3">
    <source>
        <dbReference type="EMBL" id="KRT67531.1"/>
    </source>
</evidence>
<dbReference type="InterPro" id="IPR036412">
    <property type="entry name" value="HAD-like_sf"/>
</dbReference>
<evidence type="ECO:0000256" key="1">
    <source>
        <dbReference type="ARBA" id="ARBA00009589"/>
    </source>
</evidence>
<evidence type="ECO:0000313" key="4">
    <source>
        <dbReference type="Proteomes" id="UP000051297"/>
    </source>
</evidence>
<organism evidence="3 4">
    <name type="scientific">candidate division WWE3 bacterium CSP1-7</name>
    <dbReference type="NCBI Taxonomy" id="1576480"/>
    <lineage>
        <taxon>Bacteria</taxon>
        <taxon>Katanobacteria</taxon>
    </lineage>
</organism>
<reference evidence="3 4" key="1">
    <citation type="submission" date="2015-05" db="EMBL/GenBank/DDBJ databases">
        <title>Critical biogeochemical functions in the subsurface are associated with bacteria from new phyla and little studied lineages.</title>
        <authorList>
            <person name="Hug L.A."/>
            <person name="Thomas B.C."/>
            <person name="Sharon I."/>
            <person name="Brown C.T."/>
            <person name="Sharma R."/>
            <person name="Hettich R.L."/>
            <person name="Wilkins M.J."/>
            <person name="Williams K.H."/>
            <person name="Singh A."/>
            <person name="Banfield J.F."/>
        </authorList>
    </citation>
    <scope>NUCLEOTIDE SEQUENCE [LARGE SCALE GENOMIC DNA]</scope>
    <source>
        <strain evidence="3">CSP1-7</strain>
    </source>
</reference>
<comment type="caution">
    <text evidence="3">The sequence shown here is derived from an EMBL/GenBank/DDBJ whole genome shotgun (WGS) entry which is preliminary data.</text>
</comment>
<comment type="similarity">
    <text evidence="1">Belongs to the 5'(3')-deoxyribonucleotidase family.</text>
</comment>
<dbReference type="InterPro" id="IPR010708">
    <property type="entry name" value="5'(3')-deoxyribonucleotidase"/>
</dbReference>